<dbReference type="EMBL" id="OD002140">
    <property type="protein sequence ID" value="CAD7404369.1"/>
    <property type="molecule type" value="Genomic_DNA"/>
</dbReference>
<protein>
    <submittedName>
        <fullName evidence="1">Uncharacterized protein</fullName>
    </submittedName>
</protein>
<evidence type="ECO:0000313" key="1">
    <source>
        <dbReference type="EMBL" id="CAD7404369.1"/>
    </source>
</evidence>
<name>A0A7R9H0K4_TIMPO</name>
<dbReference type="AlphaFoldDB" id="A0A7R9H0K4"/>
<accession>A0A7R9H0K4</accession>
<gene>
    <name evidence="1" type="ORF">TPSB3V08_LOCUS4460</name>
</gene>
<organism evidence="1">
    <name type="scientific">Timema poppense</name>
    <name type="common">Walking stick</name>
    <dbReference type="NCBI Taxonomy" id="170557"/>
    <lineage>
        <taxon>Eukaryota</taxon>
        <taxon>Metazoa</taxon>
        <taxon>Ecdysozoa</taxon>
        <taxon>Arthropoda</taxon>
        <taxon>Hexapoda</taxon>
        <taxon>Insecta</taxon>
        <taxon>Pterygota</taxon>
        <taxon>Neoptera</taxon>
        <taxon>Polyneoptera</taxon>
        <taxon>Phasmatodea</taxon>
        <taxon>Timematodea</taxon>
        <taxon>Timematoidea</taxon>
        <taxon>Timematidae</taxon>
        <taxon>Timema</taxon>
    </lineage>
</organism>
<reference evidence="1" key="1">
    <citation type="submission" date="2020-11" db="EMBL/GenBank/DDBJ databases">
        <authorList>
            <person name="Tran Van P."/>
        </authorList>
    </citation>
    <scope>NUCLEOTIDE SEQUENCE</scope>
</reference>
<sequence length="249" mass="28560">MGKLLKKFSRFLPDGPSYSPFPRPNYILFSCRKSSLLREKDNRLHIHDSLTKIIKKETWKGYIQVGDQGWSTWIRYRAVLAEGVQNWPKISKSGELQQTYRKIDDLIIMILVYLSKRVAHAVSVVGRLPGEQDLQKFYISFTSQTDVGKQTSPGCLEFTPRRSCGCGLRGTTRTLTDIFFAMCLNFSFPSRLTIRSDYTHIYSSPMASLVLNDSSHLAADGFEKLSDQIMHPYAKPYDLQKHVFTSCHF</sequence>
<proteinExistence type="predicted"/>